<dbReference type="Proteomes" id="UP001062263">
    <property type="component" value="Chromosome"/>
</dbReference>
<organism evidence="2 3">
    <name type="scientific">Akkermansia biwaensis</name>
    <dbReference type="NCBI Taxonomy" id="2946555"/>
    <lineage>
        <taxon>Bacteria</taxon>
        <taxon>Pseudomonadati</taxon>
        <taxon>Verrucomicrobiota</taxon>
        <taxon>Verrucomicrobiia</taxon>
        <taxon>Verrucomicrobiales</taxon>
        <taxon>Akkermansiaceae</taxon>
        <taxon>Akkermansia</taxon>
    </lineage>
</organism>
<dbReference type="EMBL" id="AP025943">
    <property type="protein sequence ID" value="BDL44108.1"/>
    <property type="molecule type" value="Genomic_DNA"/>
</dbReference>
<gene>
    <name evidence="2" type="ORF">Abiwalacus_16820</name>
</gene>
<name>A0ABM7ZH96_9BACT</name>
<protein>
    <recommendedName>
        <fullName evidence="4">Histone</fullName>
    </recommendedName>
</protein>
<feature type="compositionally biased region" description="Basic and acidic residues" evidence="1">
    <location>
        <begin position="62"/>
        <end position="76"/>
    </location>
</feature>
<dbReference type="RefSeq" id="WP_215436845.1">
    <property type="nucleotide sequence ID" value="NZ_AP025943.1"/>
</dbReference>
<sequence>MGQQIRKVTKRRRRADYLKRKKEQAKLNSNTPIRLATPVAKEAKPAAKEVPAKKTAAKAPAKKADAKKTETKKAEPKAAAAKKAPAKKPAAKKEAAEPAAE</sequence>
<evidence type="ECO:0000313" key="3">
    <source>
        <dbReference type="Proteomes" id="UP001062263"/>
    </source>
</evidence>
<feature type="compositionally biased region" description="Basic residues" evidence="1">
    <location>
        <begin position="7"/>
        <end position="23"/>
    </location>
</feature>
<proteinExistence type="predicted"/>
<evidence type="ECO:0000256" key="1">
    <source>
        <dbReference type="SAM" id="MobiDB-lite"/>
    </source>
</evidence>
<accession>A0ABM7ZH96</accession>
<evidence type="ECO:0000313" key="2">
    <source>
        <dbReference type="EMBL" id="BDL44108.1"/>
    </source>
</evidence>
<feature type="compositionally biased region" description="Basic and acidic residues" evidence="1">
    <location>
        <begin position="41"/>
        <end position="52"/>
    </location>
</feature>
<keyword evidence="3" id="KW-1185">Reference proteome</keyword>
<reference evidence="2" key="1">
    <citation type="submission" date="2022-06" db="EMBL/GenBank/DDBJ databases">
        <title>Akkermansia biwalacus sp. nov., an anaerobic mucin-degrading bacterium isolated from human intestine.</title>
        <authorList>
            <person name="Kobayashi Y."/>
            <person name="Inoue S."/>
            <person name="Kawahara T."/>
            <person name="Kohda N."/>
        </authorList>
    </citation>
    <scope>NUCLEOTIDE SEQUENCE</scope>
    <source>
        <strain evidence="2">WON2089</strain>
    </source>
</reference>
<evidence type="ECO:0008006" key="4">
    <source>
        <dbReference type="Google" id="ProtNLM"/>
    </source>
</evidence>
<feature type="compositionally biased region" description="Basic and acidic residues" evidence="1">
    <location>
        <begin position="91"/>
        <end position="101"/>
    </location>
</feature>
<feature type="region of interest" description="Disordered" evidence="1">
    <location>
        <begin position="1"/>
        <end position="101"/>
    </location>
</feature>